<name>A0A418R8T1_9BACT</name>
<proteinExistence type="predicted"/>
<accession>A0A418R8T1</accession>
<dbReference type="RefSeq" id="WP_147374472.1">
    <property type="nucleotide sequence ID" value="NZ_JBHUOI010000070.1"/>
</dbReference>
<dbReference type="OrthoDB" id="1164858at2"/>
<dbReference type="PROSITE" id="PS51257">
    <property type="entry name" value="PROKAR_LIPOPROTEIN"/>
    <property type="match status" value="1"/>
</dbReference>
<evidence type="ECO:0000313" key="1">
    <source>
        <dbReference type="EMBL" id="RIY13789.1"/>
    </source>
</evidence>
<reference evidence="1 2" key="1">
    <citation type="submission" date="2018-09" db="EMBL/GenBank/DDBJ databases">
        <authorList>
            <person name="Zeman M."/>
            <person name="Pardy F."/>
        </authorList>
    </citation>
    <scope>NUCLEOTIDE SEQUENCE [LARGE SCALE GENOMIC DNA]</scope>
    <source>
        <strain evidence="1 2">CCM 8852</strain>
    </source>
</reference>
<dbReference type="Pfam" id="PF20329">
    <property type="entry name" value="DUF6624"/>
    <property type="match status" value="1"/>
</dbReference>
<keyword evidence="2" id="KW-1185">Reference proteome</keyword>
<reference evidence="1 2" key="2">
    <citation type="submission" date="2019-01" db="EMBL/GenBank/DDBJ databases">
        <title>Hymenobacter humicola sp. nov., isolated from soils in Antarctica.</title>
        <authorList>
            <person name="Sedlacek I."/>
            <person name="Holochova P."/>
            <person name="Kralova S."/>
            <person name="Pantucek R."/>
            <person name="Stankova E."/>
            <person name="Vrbovska V."/>
            <person name="Kristofova L."/>
            <person name="Svec P."/>
            <person name="Busse H.-J."/>
        </authorList>
    </citation>
    <scope>NUCLEOTIDE SEQUENCE [LARGE SCALE GENOMIC DNA]</scope>
    <source>
        <strain evidence="1 2">CCM 8852</strain>
    </source>
</reference>
<comment type="caution">
    <text evidence="1">The sequence shown here is derived from an EMBL/GenBank/DDBJ whole genome shotgun (WGS) entry which is preliminary data.</text>
</comment>
<protein>
    <submittedName>
        <fullName evidence="1">Uncharacterized protein</fullName>
    </submittedName>
</protein>
<dbReference type="Proteomes" id="UP000284250">
    <property type="component" value="Unassembled WGS sequence"/>
</dbReference>
<sequence length="239" mass="26981">MSKSGSLIMFAFGLALSGCTHSPPPVQTQLPVQLNRTLKHELDSLLVVDQYYREWVMRAGTPDGLASVARELHQPADQVAGYLSERMLTTDSATIRRVSQVIGQYGYPGKSLVGEPTHEAAFYVIQHSNRIGRYLPLIRQAAEKGELPFQKFAMLLDRQLMNENREQEYGTQGVGFEATDPATGQKSYQKLIWPIKDPATVNERRRAAGFEQTVEENARRLAIPYRVYTLQQVQKMKQP</sequence>
<dbReference type="AlphaFoldDB" id="A0A418R8T1"/>
<organism evidence="1 2">
    <name type="scientific">Hymenobacter rubripertinctus</name>
    <dbReference type="NCBI Taxonomy" id="2029981"/>
    <lineage>
        <taxon>Bacteria</taxon>
        <taxon>Pseudomonadati</taxon>
        <taxon>Bacteroidota</taxon>
        <taxon>Cytophagia</taxon>
        <taxon>Cytophagales</taxon>
        <taxon>Hymenobacteraceae</taxon>
        <taxon>Hymenobacter</taxon>
    </lineage>
</organism>
<gene>
    <name evidence="1" type="ORF">D0T11_01535</name>
</gene>
<dbReference type="EMBL" id="QYCN01000002">
    <property type="protein sequence ID" value="RIY13789.1"/>
    <property type="molecule type" value="Genomic_DNA"/>
</dbReference>
<evidence type="ECO:0000313" key="2">
    <source>
        <dbReference type="Proteomes" id="UP000284250"/>
    </source>
</evidence>
<dbReference type="InterPro" id="IPR046732">
    <property type="entry name" value="DUF6624"/>
</dbReference>